<evidence type="ECO:0000259" key="7">
    <source>
        <dbReference type="PROSITE" id="PS51180"/>
    </source>
</evidence>
<dbReference type="GO" id="GO:0005768">
    <property type="term" value="C:endosome"/>
    <property type="evidence" value="ECO:0007669"/>
    <property type="project" value="UniProtKB-SubCell"/>
</dbReference>
<dbReference type="Pfam" id="PF03097">
    <property type="entry name" value="BRO1"/>
    <property type="match status" value="1"/>
</dbReference>
<evidence type="ECO:0000256" key="6">
    <source>
        <dbReference type="SAM" id="MobiDB-lite"/>
    </source>
</evidence>
<feature type="compositionally biased region" description="Basic and acidic residues" evidence="6">
    <location>
        <begin position="224"/>
        <end position="239"/>
    </location>
</feature>
<dbReference type="PANTHER" id="PTHR23030:SF30">
    <property type="entry name" value="TYROSINE-PROTEIN PHOSPHATASE NON-RECEPTOR TYPE 23"/>
    <property type="match status" value="1"/>
</dbReference>
<dbReference type="Pfam" id="PF13949">
    <property type="entry name" value="ALIX_LYPXL_bnd"/>
    <property type="match status" value="1"/>
</dbReference>
<feature type="compositionally biased region" description="Low complexity" evidence="6">
    <location>
        <begin position="711"/>
        <end position="720"/>
    </location>
</feature>
<dbReference type="Gene3D" id="1.25.40.280">
    <property type="entry name" value="alix/aip1 like domains"/>
    <property type="match status" value="1"/>
</dbReference>
<evidence type="ECO:0000256" key="5">
    <source>
        <dbReference type="SAM" id="Coils"/>
    </source>
</evidence>
<comment type="subcellular location">
    <subcellularLocation>
        <location evidence="2">Cytoplasm</location>
    </subcellularLocation>
    <subcellularLocation>
        <location evidence="1">Endosome</location>
    </subcellularLocation>
</comment>
<protein>
    <recommendedName>
        <fullName evidence="7">BRO1 domain-containing protein</fullName>
    </recommendedName>
</protein>
<reference evidence="8" key="1">
    <citation type="submission" date="2021-01" db="EMBL/GenBank/DDBJ databases">
        <authorList>
            <person name="Corre E."/>
            <person name="Pelletier E."/>
            <person name="Niang G."/>
            <person name="Scheremetjew M."/>
            <person name="Finn R."/>
            <person name="Kale V."/>
            <person name="Holt S."/>
            <person name="Cochrane G."/>
            <person name="Meng A."/>
            <person name="Brown T."/>
            <person name="Cohen L."/>
        </authorList>
    </citation>
    <scope>NUCLEOTIDE SEQUENCE</scope>
    <source>
        <strain evidence="8">NIES-2562</strain>
    </source>
</reference>
<gene>
    <name evidence="8" type="ORF">PBIL07802_LOCUS32387</name>
</gene>
<feature type="compositionally biased region" description="Pro residues" evidence="6">
    <location>
        <begin position="721"/>
        <end position="776"/>
    </location>
</feature>
<feature type="domain" description="BRO1" evidence="7">
    <location>
        <begin position="1"/>
        <end position="315"/>
    </location>
</feature>
<sequence>MFTWYDSLQKGRSYRATLSSWALEKASVLFNLGSAYSYTGTTCSLGSDEGLKNAAKAFLEASAIFAHVRDTYGSMPLEMTDLGRDNLDFLINTLTAQAHECYYLKASLDGTFDKIPKLGASLAAGVFNAYARAFKSVDTREGKAYYDKNLSKMLSVKRSFYEGEMWNYIAKGFIKGRKYGHHIVALSNCVSAYQRAQEANTGLQPPATVSDKIGSRLSRAMSEHRSAVSDNDTVYHEDVPSPSEVPPAEEKLIAKMPSVDDLINGGEKPDDGFFGEIIPVNVQGAADTFKRRRDEHLTEIKRKADAIREHADKKLEAMGLPGSIEAYDAAPSGLPDRLKNDLNEAQANGGLDGIAGKVAKSLSIAEECNRIASTVVEMLAKEEKEDTECRQKWGDKWTPRPSSVLNQTKRQQLDANRSQLGQAANADKIVQDKLKKYEASWRLISQSEAEIARMLGGGADKAAEASTPQIRALKELLTKLTGVKDEIVALAKEIDDKSGVTNIVTALTSRGGKSETSVIEEYLKPLEDAVEALNKKETEVNELISSIEAANKDFESSKGDDPRLKQREDGIQRVTVALREYREVLNNAREGLDFYNAIHDALKKLMDDAEGFVTARDMSRREEIEHIARRFSQMSVSEEARAAVEQNERVAQPQHVRSEQPQQREEERYRAGSASSAPPQPSHYSPQGQPGGYGYGAPQQPPYWQQPPPSQYAQPPGGYYQPPPQQGGYYQPPPQQGGYYQPPPQQGGYYQPPPQQGGYYQPPPPQGGYYQPPPRQ</sequence>
<dbReference type="EMBL" id="HBIB01049141">
    <property type="protein sequence ID" value="CAE0270034.1"/>
    <property type="molecule type" value="Transcribed_RNA"/>
</dbReference>
<dbReference type="AlphaFoldDB" id="A0A7S3GLA2"/>
<dbReference type="PROSITE" id="PS51180">
    <property type="entry name" value="BRO1"/>
    <property type="match status" value="1"/>
</dbReference>
<evidence type="ECO:0000256" key="2">
    <source>
        <dbReference type="ARBA" id="ARBA00004496"/>
    </source>
</evidence>
<evidence type="ECO:0000313" key="8">
    <source>
        <dbReference type="EMBL" id="CAE0270034.1"/>
    </source>
</evidence>
<dbReference type="InterPro" id="IPR038499">
    <property type="entry name" value="BRO1_sf"/>
</dbReference>
<dbReference type="GO" id="GO:0043328">
    <property type="term" value="P:protein transport to vacuole involved in ubiquitin-dependent protein catabolic process via the multivesicular body sorting pathway"/>
    <property type="evidence" value="ECO:0007669"/>
    <property type="project" value="TreeGrafter"/>
</dbReference>
<name>A0A7S3GLA2_9EUKA</name>
<evidence type="ECO:0000256" key="4">
    <source>
        <dbReference type="ARBA" id="ARBA00022753"/>
    </source>
</evidence>
<feature type="region of interest" description="Disordered" evidence="6">
    <location>
        <begin position="224"/>
        <end position="245"/>
    </location>
</feature>
<keyword evidence="3" id="KW-0963">Cytoplasm</keyword>
<feature type="compositionally biased region" description="Low complexity" evidence="6">
    <location>
        <begin position="673"/>
        <end position="688"/>
    </location>
</feature>
<dbReference type="InterPro" id="IPR025304">
    <property type="entry name" value="ALIX_V_dom"/>
</dbReference>
<keyword evidence="4" id="KW-0967">Endosome</keyword>
<keyword evidence="5" id="KW-0175">Coiled coil</keyword>
<dbReference type="PANTHER" id="PTHR23030">
    <property type="entry name" value="PCD6 INTERACTING PROTEIN-RELATED"/>
    <property type="match status" value="1"/>
</dbReference>
<dbReference type="InterPro" id="IPR004328">
    <property type="entry name" value="BRO1_dom"/>
</dbReference>
<feature type="region of interest" description="Disordered" evidence="6">
    <location>
        <begin position="633"/>
        <end position="776"/>
    </location>
</feature>
<dbReference type="Gene3D" id="1.20.120.560">
    <property type="entry name" value="alix/aip1 in complex with the ypdl late domain"/>
    <property type="match status" value="1"/>
</dbReference>
<feature type="compositionally biased region" description="Basic and acidic residues" evidence="6">
    <location>
        <begin position="638"/>
        <end position="648"/>
    </location>
</feature>
<accession>A0A7S3GLA2</accession>
<proteinExistence type="predicted"/>
<feature type="compositionally biased region" description="Pro residues" evidence="6">
    <location>
        <begin position="699"/>
        <end position="710"/>
    </location>
</feature>
<dbReference type="SMART" id="SM01041">
    <property type="entry name" value="BRO1"/>
    <property type="match status" value="1"/>
</dbReference>
<feature type="compositionally biased region" description="Basic and acidic residues" evidence="6">
    <location>
        <begin position="656"/>
        <end position="670"/>
    </location>
</feature>
<evidence type="ECO:0000256" key="1">
    <source>
        <dbReference type="ARBA" id="ARBA00004177"/>
    </source>
</evidence>
<dbReference type="Gene3D" id="1.20.140.50">
    <property type="entry name" value="alix/aip1 like domains"/>
    <property type="match status" value="1"/>
</dbReference>
<feature type="coiled-coil region" evidence="5">
    <location>
        <begin position="526"/>
        <end position="553"/>
    </location>
</feature>
<organism evidence="8">
    <name type="scientific">Palpitomonas bilix</name>
    <dbReference type="NCBI Taxonomy" id="652834"/>
    <lineage>
        <taxon>Eukaryota</taxon>
        <taxon>Eukaryota incertae sedis</taxon>
    </lineage>
</organism>
<evidence type="ECO:0000256" key="3">
    <source>
        <dbReference type="ARBA" id="ARBA00022490"/>
    </source>
</evidence>